<feature type="transmembrane region" description="Helical" evidence="1">
    <location>
        <begin position="12"/>
        <end position="29"/>
    </location>
</feature>
<dbReference type="Pfam" id="PF07949">
    <property type="entry name" value="YbbR"/>
    <property type="match status" value="3"/>
</dbReference>
<dbReference type="PANTHER" id="PTHR37804">
    <property type="entry name" value="CDAA REGULATORY PROTEIN CDAR"/>
    <property type="match status" value="1"/>
</dbReference>
<keyword evidence="1" id="KW-0472">Membrane</keyword>
<dbReference type="InterPro" id="IPR012505">
    <property type="entry name" value="YbbR"/>
</dbReference>
<dbReference type="Proteomes" id="UP001357733">
    <property type="component" value="Unassembled WGS sequence"/>
</dbReference>
<keyword evidence="3" id="KW-1185">Reference proteome</keyword>
<evidence type="ECO:0000313" key="3">
    <source>
        <dbReference type="Proteomes" id="UP001357733"/>
    </source>
</evidence>
<protein>
    <submittedName>
        <fullName evidence="2">CdaR family protein</fullName>
    </submittedName>
</protein>
<organism evidence="2 3">
    <name type="scientific">Citroniella saccharovorans</name>
    <dbReference type="NCBI Taxonomy" id="2053367"/>
    <lineage>
        <taxon>Bacteria</taxon>
        <taxon>Bacillati</taxon>
        <taxon>Bacillota</taxon>
        <taxon>Tissierellia</taxon>
        <taxon>Tissierellales</taxon>
        <taxon>Peptoniphilaceae</taxon>
        <taxon>Citroniella</taxon>
    </lineage>
</organism>
<evidence type="ECO:0000313" key="2">
    <source>
        <dbReference type="EMBL" id="MEB3430046.1"/>
    </source>
</evidence>
<evidence type="ECO:0000256" key="1">
    <source>
        <dbReference type="SAM" id="Phobius"/>
    </source>
</evidence>
<dbReference type="Gene3D" id="2.170.120.40">
    <property type="entry name" value="YbbR-like domain"/>
    <property type="match status" value="2"/>
</dbReference>
<keyword evidence="1" id="KW-0812">Transmembrane</keyword>
<gene>
    <name evidence="2" type="ORF">VLK81_08605</name>
</gene>
<name>A0AAW9MV49_9FIRM</name>
<dbReference type="AlphaFoldDB" id="A0AAW9MV49"/>
<dbReference type="PANTHER" id="PTHR37804:SF1">
    <property type="entry name" value="CDAA REGULATORY PROTEIN CDAR"/>
    <property type="match status" value="1"/>
</dbReference>
<dbReference type="EMBL" id="JAYKOT010000003">
    <property type="protein sequence ID" value="MEB3430046.1"/>
    <property type="molecule type" value="Genomic_DNA"/>
</dbReference>
<dbReference type="InterPro" id="IPR053154">
    <property type="entry name" value="c-di-AMP_regulator"/>
</dbReference>
<dbReference type="Gene3D" id="2.170.120.30">
    <property type="match status" value="2"/>
</dbReference>
<accession>A0AAW9MV49</accession>
<proteinExistence type="predicted"/>
<reference evidence="2 3" key="1">
    <citation type="submission" date="2024-01" db="EMBL/GenBank/DDBJ databases">
        <title>Complete genome sequence of Citroniella saccharovorans strain M6.X9, isolated from human fecal sample.</title>
        <authorList>
            <person name="Cheng G."/>
            <person name="Westerholm M."/>
            <person name="Schnurer A."/>
        </authorList>
    </citation>
    <scope>NUCLEOTIDE SEQUENCE [LARGE SCALE GENOMIC DNA]</scope>
    <source>
        <strain evidence="2 3">DSM 29873</strain>
    </source>
</reference>
<comment type="caution">
    <text evidence="2">The sequence shown here is derived from an EMBL/GenBank/DDBJ whole genome shotgun (WGS) entry which is preliminary data.</text>
</comment>
<dbReference type="RefSeq" id="WP_324620207.1">
    <property type="nucleotide sequence ID" value="NZ_JAYKOT010000003.1"/>
</dbReference>
<sequence>MNILKKNLKLKFFSLIAAIMLWYIVIASVNPTIENTYNNIPITYLNESSINERDLAIVGDKVETINLRLRGSTNRFMNLKTSDIKAEVNLAEYNENDRELPIQVTLPEGLNIVSKSINSVPIRIEKEISKTVQVKIPFENKPNNNLIVETNSIFPERISIAGPSSQVDLVTQVVGNVNINSINKNTTMNLEVYPADAKGNKVNGVTISQKFVNASFNVKMVKSIPIEIVTTGKLQDGLKKIDIKKTPPEVSVIGDLEKVEKLEKIKTKPIDLSLITDSGSYDIDFEIEDGISLSSSNNNYKVEILLDKVIDKTLNIKTSKIDMKNLNPSLNSKISNEINLVAVTIRGYESTIKKINSDNINLYVDLKDDGVSSVSKEIKFEKIDGVDLISLSPNTIKVDITSKND</sequence>
<keyword evidence="1" id="KW-1133">Transmembrane helix</keyword>